<name>A0A2P2LJ99_RHIMU</name>
<proteinExistence type="predicted"/>
<dbReference type="AlphaFoldDB" id="A0A2P2LJ99"/>
<accession>A0A2P2LJ99</accession>
<keyword evidence="1" id="KW-0575">Peroxidase</keyword>
<dbReference type="GO" id="GO:0004601">
    <property type="term" value="F:peroxidase activity"/>
    <property type="evidence" value="ECO:0007669"/>
    <property type="project" value="UniProtKB-KW"/>
</dbReference>
<protein>
    <submittedName>
        <fullName evidence="1">Peroxidase</fullName>
    </submittedName>
</protein>
<dbReference type="EMBL" id="GGEC01037570">
    <property type="protein sequence ID" value="MBX18054.1"/>
    <property type="molecule type" value="Transcribed_RNA"/>
</dbReference>
<organism evidence="1">
    <name type="scientific">Rhizophora mucronata</name>
    <name type="common">Asiatic mangrove</name>
    <dbReference type="NCBI Taxonomy" id="61149"/>
    <lineage>
        <taxon>Eukaryota</taxon>
        <taxon>Viridiplantae</taxon>
        <taxon>Streptophyta</taxon>
        <taxon>Embryophyta</taxon>
        <taxon>Tracheophyta</taxon>
        <taxon>Spermatophyta</taxon>
        <taxon>Magnoliopsida</taxon>
        <taxon>eudicotyledons</taxon>
        <taxon>Gunneridae</taxon>
        <taxon>Pentapetalae</taxon>
        <taxon>rosids</taxon>
        <taxon>fabids</taxon>
        <taxon>Malpighiales</taxon>
        <taxon>Rhizophoraceae</taxon>
        <taxon>Rhizophora</taxon>
    </lineage>
</organism>
<sequence length="107" mass="11419">MRLPSVKMGLGKSLPLAAEKLAVLESLLPSLTSQYGPPRRTVDSRAAMAMISAHDTTPGHTFSTSDFIRSITANPLRELLFGPAVCSPMKVAVSASSMEPSQPCYNQ</sequence>
<keyword evidence="1" id="KW-0560">Oxidoreductase</keyword>
<evidence type="ECO:0000313" key="1">
    <source>
        <dbReference type="EMBL" id="MBX18054.1"/>
    </source>
</evidence>
<reference evidence="1" key="1">
    <citation type="submission" date="2018-02" db="EMBL/GenBank/DDBJ databases">
        <title>Rhizophora mucronata_Transcriptome.</title>
        <authorList>
            <person name="Meera S.P."/>
            <person name="Sreeshan A."/>
            <person name="Augustine A."/>
        </authorList>
    </citation>
    <scope>NUCLEOTIDE SEQUENCE</scope>
    <source>
        <tissue evidence="1">Leaf</tissue>
    </source>
</reference>